<keyword evidence="4 6" id="KW-1133">Transmembrane helix</keyword>
<sequence>MSAPRLLARSTGMLYKVRCEYYDGMGCVLPEHTLPNNGAPLGRSAFFSTTTTYRAAFESRSAPFLANTKKTWCPSSHSRISSRSTTPLRTYVSSAYGSSKKNIENRNTDLLYYTASVLMVTLGLSYAAVPVYRLVCSTTGMGGAPNVHETTFAPERLLPHDNHRRIKVRFNSDVSTSLQWTFVPQQRHVSVVPGETALAFYVAENKSDEDVIGIATYNVAPSKVAGYFNKIQCFCFEEQKLTAGEKVDMPIFFFLDPEFATDPDMQDVDTIVLSYTFFKARGMPFEQQPSISDQK</sequence>
<proteinExistence type="inferred from homology"/>
<dbReference type="AlphaFoldDB" id="A0A9P6QIF0"/>
<dbReference type="Proteomes" id="UP000807716">
    <property type="component" value="Unassembled WGS sequence"/>
</dbReference>
<dbReference type="InterPro" id="IPR007533">
    <property type="entry name" value="Cyt_c_oxidase_assmbl_CtaG"/>
</dbReference>
<keyword evidence="8" id="KW-1185">Reference proteome</keyword>
<gene>
    <name evidence="7" type="primary">COX11</name>
    <name evidence="7" type="ORF">DFQ27_005604</name>
</gene>
<dbReference type="Gene3D" id="2.60.370.10">
    <property type="entry name" value="Ctag/Cox11"/>
    <property type="match status" value="1"/>
</dbReference>
<evidence type="ECO:0000256" key="1">
    <source>
        <dbReference type="ARBA" id="ARBA00004007"/>
    </source>
</evidence>
<dbReference type="NCBIfam" id="NF003465">
    <property type="entry name" value="PRK05089.1"/>
    <property type="match status" value="1"/>
</dbReference>
<dbReference type="HAMAP" id="MF_00155">
    <property type="entry name" value="CtaG"/>
    <property type="match status" value="1"/>
</dbReference>
<dbReference type="SUPFAM" id="SSF110111">
    <property type="entry name" value="Ctag/Cox11"/>
    <property type="match status" value="1"/>
</dbReference>
<evidence type="ECO:0000313" key="8">
    <source>
        <dbReference type="Proteomes" id="UP000807716"/>
    </source>
</evidence>
<dbReference type="GO" id="GO:0005743">
    <property type="term" value="C:mitochondrial inner membrane"/>
    <property type="evidence" value="ECO:0007669"/>
    <property type="project" value="UniProtKB-SubCell"/>
</dbReference>
<dbReference type="InterPro" id="IPR023471">
    <property type="entry name" value="CtaG/Cox11_dom_sf"/>
</dbReference>
<dbReference type="Pfam" id="PF04442">
    <property type="entry name" value="CtaG_Cox11"/>
    <property type="match status" value="1"/>
</dbReference>
<accession>A0A9P6QIF0</accession>
<reference evidence="7" key="1">
    <citation type="journal article" date="2020" name="Fungal Divers.">
        <title>Resolving the Mortierellaceae phylogeny through synthesis of multi-gene phylogenetics and phylogenomics.</title>
        <authorList>
            <person name="Vandepol N."/>
            <person name="Liber J."/>
            <person name="Desiro A."/>
            <person name="Na H."/>
            <person name="Kennedy M."/>
            <person name="Barry K."/>
            <person name="Grigoriev I.V."/>
            <person name="Miller A.N."/>
            <person name="O'Donnell K."/>
            <person name="Stajich J.E."/>
            <person name="Bonito G."/>
        </authorList>
    </citation>
    <scope>NUCLEOTIDE SEQUENCE</scope>
    <source>
        <strain evidence="7">BC1065</strain>
    </source>
</reference>
<evidence type="ECO:0000256" key="2">
    <source>
        <dbReference type="ARBA" id="ARBA00004243"/>
    </source>
</evidence>
<feature type="transmembrane region" description="Helical" evidence="6">
    <location>
        <begin position="110"/>
        <end position="129"/>
    </location>
</feature>
<evidence type="ECO:0000256" key="6">
    <source>
        <dbReference type="SAM" id="Phobius"/>
    </source>
</evidence>
<evidence type="ECO:0000256" key="4">
    <source>
        <dbReference type="ARBA" id="ARBA00022989"/>
    </source>
</evidence>
<name>A0A9P6QIF0_9FUNG</name>
<dbReference type="EMBL" id="JAAAJB010000040">
    <property type="protein sequence ID" value="KAG0268817.1"/>
    <property type="molecule type" value="Genomic_DNA"/>
</dbReference>
<keyword evidence="3 6" id="KW-0812">Transmembrane</keyword>
<organism evidence="7 8">
    <name type="scientific">Actinomortierella ambigua</name>
    <dbReference type="NCBI Taxonomy" id="1343610"/>
    <lineage>
        <taxon>Eukaryota</taxon>
        <taxon>Fungi</taxon>
        <taxon>Fungi incertae sedis</taxon>
        <taxon>Mucoromycota</taxon>
        <taxon>Mortierellomycotina</taxon>
        <taxon>Mortierellomycetes</taxon>
        <taxon>Mortierellales</taxon>
        <taxon>Mortierellaceae</taxon>
        <taxon>Actinomortierella</taxon>
    </lineage>
</organism>
<comment type="function">
    <text evidence="1">Exerts its effect at some terminal stage of cytochrome c oxidase synthesis, probably by being involved in the insertion of the copper B into subunit I.</text>
</comment>
<comment type="caution">
    <text evidence="7">The sequence shown here is derived from an EMBL/GenBank/DDBJ whole genome shotgun (WGS) entry which is preliminary data.</text>
</comment>
<evidence type="ECO:0000256" key="5">
    <source>
        <dbReference type="ARBA" id="ARBA00023136"/>
    </source>
</evidence>
<comment type="subcellular location">
    <subcellularLocation>
        <location evidence="2">Mitochondrion inner membrane</location>
        <topology evidence="2">Single-pass membrane protein</topology>
        <orientation evidence="2">Intermembrane side</orientation>
    </subcellularLocation>
</comment>
<evidence type="ECO:0000313" key="7">
    <source>
        <dbReference type="EMBL" id="KAG0268817.1"/>
    </source>
</evidence>
<dbReference type="OrthoDB" id="1704689at2759"/>
<keyword evidence="5 6" id="KW-0472">Membrane</keyword>
<dbReference type="PANTHER" id="PTHR21320:SF3">
    <property type="entry name" value="CYTOCHROME C OXIDASE ASSEMBLY PROTEIN COX11, MITOCHONDRIAL-RELATED"/>
    <property type="match status" value="1"/>
</dbReference>
<protein>
    <submittedName>
        <fullName evidence="7">Cytochrome c oxidase assembly protein cox11, mitochondrial</fullName>
    </submittedName>
</protein>
<dbReference type="FunFam" id="2.60.370.10:FF:000001">
    <property type="entry name" value="COX11 cytochrome c oxidase assembly homolog"/>
    <property type="match status" value="1"/>
</dbReference>
<evidence type="ECO:0000256" key="3">
    <source>
        <dbReference type="ARBA" id="ARBA00022692"/>
    </source>
</evidence>
<dbReference type="GO" id="GO:0005507">
    <property type="term" value="F:copper ion binding"/>
    <property type="evidence" value="ECO:0007669"/>
    <property type="project" value="InterPro"/>
</dbReference>
<dbReference type="PANTHER" id="PTHR21320">
    <property type="entry name" value="CYTOCHROME C OXIDASE ASSEMBLY PROTEIN COX11-RELATED"/>
    <property type="match status" value="1"/>
</dbReference>